<feature type="signal peptide" evidence="2">
    <location>
        <begin position="1"/>
        <end position="15"/>
    </location>
</feature>
<keyword evidence="2" id="KW-0732">Signal</keyword>
<dbReference type="CDD" id="cd00109">
    <property type="entry name" value="Kunitz-type"/>
    <property type="match status" value="1"/>
</dbReference>
<sequence>MISINIILAISLVSSQELLDNPLCNHLPERGQCLNYRTAIAPATSHNPQPTTDVSSPMILASVIVILNDGISTRTENNAYAGSDSFWWSGCGGNSNMYYSYNHCMLICGEFVENGPGIDDKYWDKKNSSQLETSAILSNPVSGYFHQRTNGSTFQTNHTSKVKNDRTLKMVNYLDERLNLDLKTNKEPYVNMKSTISPIASIDGWKSYIFTERKSISGTTENDQQHKAHGTIHIEHIDDAPLPAVGRLMLTPSRSLTDDSELRLSEMRRMRTQKISPLTLDKGKWGNITHRAHGERVYRYDSGPVSRTSADEPVTVNRQVLVIMKKKNPSMKFMQHLPNMVEFTRITPPPPFSTMISPILRRRIKIIQKKKIPPRVINPQVPSATRLQIQANSSTDNRQVIRQKINWSGLLPTVILPREFTQVILPTYPPSSTNTSHSHKLAPTHIPSTSTTQYAQIRHYPENSAGPSQYLMPVITASSPPTPSSHILTTRPPVKLAEVRPMIIDAERKFPLITPLTPPTSPTNLRVEAESIEYLRPIIENVTAQSPISMEEVISLNSYSFDDYDDQIDTSDFESNCTNPQFFIVEDENIEIPTVAVYPQTISTPRSSFTKSSVVSPTTQPTTQLNILPTRPSTIALSKTTNWTPIVFPMNHGMKTNSLFCSLAIYVVLVNSSVHNTVNTWSGFLQLQVADLVYVDNPVGAGFSYVDHLTSLTTNVAQIGQVRLFSFVV</sequence>
<feature type="domain" description="BPTI/Kunitz inhibitor" evidence="3">
    <location>
        <begin position="22"/>
        <end position="109"/>
    </location>
</feature>
<evidence type="ECO:0000256" key="1">
    <source>
        <dbReference type="SAM" id="MobiDB-lite"/>
    </source>
</evidence>
<feature type="region of interest" description="Disordered" evidence="1">
    <location>
        <begin position="431"/>
        <end position="453"/>
    </location>
</feature>
<evidence type="ECO:0000313" key="5">
    <source>
        <dbReference type="WBParaSite" id="Hba_11067"/>
    </source>
</evidence>
<dbReference type="Pfam" id="PF00014">
    <property type="entry name" value="Kunitz_BPTI"/>
    <property type="match status" value="1"/>
</dbReference>
<dbReference type="SUPFAM" id="SSF53474">
    <property type="entry name" value="alpha/beta-Hydrolases"/>
    <property type="match status" value="1"/>
</dbReference>
<feature type="chain" id="PRO_5012768796" evidence="2">
    <location>
        <begin position="16"/>
        <end position="729"/>
    </location>
</feature>
<dbReference type="InterPro" id="IPR020901">
    <property type="entry name" value="Prtase_inh_Kunz-CS"/>
</dbReference>
<dbReference type="Proteomes" id="UP000095283">
    <property type="component" value="Unplaced"/>
</dbReference>
<dbReference type="SUPFAM" id="SSF57362">
    <property type="entry name" value="BPTI-like"/>
    <property type="match status" value="1"/>
</dbReference>
<name>A0A1I7X0W2_HETBA</name>
<dbReference type="AlphaFoldDB" id="A0A1I7X0W2"/>
<organism evidence="4 5">
    <name type="scientific">Heterorhabditis bacteriophora</name>
    <name type="common">Entomopathogenic nematode worm</name>
    <dbReference type="NCBI Taxonomy" id="37862"/>
    <lineage>
        <taxon>Eukaryota</taxon>
        <taxon>Metazoa</taxon>
        <taxon>Ecdysozoa</taxon>
        <taxon>Nematoda</taxon>
        <taxon>Chromadorea</taxon>
        <taxon>Rhabditida</taxon>
        <taxon>Rhabditina</taxon>
        <taxon>Rhabditomorpha</taxon>
        <taxon>Strongyloidea</taxon>
        <taxon>Heterorhabditidae</taxon>
        <taxon>Heterorhabditis</taxon>
    </lineage>
</organism>
<evidence type="ECO:0000259" key="3">
    <source>
        <dbReference type="SMART" id="SM00131"/>
    </source>
</evidence>
<evidence type="ECO:0000256" key="2">
    <source>
        <dbReference type="SAM" id="SignalP"/>
    </source>
</evidence>
<dbReference type="GO" id="GO:0004867">
    <property type="term" value="F:serine-type endopeptidase inhibitor activity"/>
    <property type="evidence" value="ECO:0007669"/>
    <property type="project" value="InterPro"/>
</dbReference>
<dbReference type="Gene3D" id="4.10.410.10">
    <property type="entry name" value="Pancreatic trypsin inhibitor Kunitz domain"/>
    <property type="match status" value="1"/>
</dbReference>
<dbReference type="WBParaSite" id="Hba_11067">
    <property type="protein sequence ID" value="Hba_11067"/>
    <property type="gene ID" value="Hba_11067"/>
</dbReference>
<proteinExistence type="predicted"/>
<dbReference type="InterPro" id="IPR002223">
    <property type="entry name" value="Kunitz_BPTI"/>
</dbReference>
<accession>A0A1I7X0W2</accession>
<dbReference type="InterPro" id="IPR036880">
    <property type="entry name" value="Kunitz_BPTI_sf"/>
</dbReference>
<dbReference type="SMART" id="SM00131">
    <property type="entry name" value="KU"/>
    <property type="match status" value="1"/>
</dbReference>
<keyword evidence="4" id="KW-1185">Reference proteome</keyword>
<dbReference type="PROSITE" id="PS00280">
    <property type="entry name" value="BPTI_KUNITZ_1"/>
    <property type="match status" value="1"/>
</dbReference>
<reference evidence="5" key="1">
    <citation type="submission" date="2016-11" db="UniProtKB">
        <authorList>
            <consortium name="WormBaseParasite"/>
        </authorList>
    </citation>
    <scope>IDENTIFICATION</scope>
</reference>
<dbReference type="InterPro" id="IPR029058">
    <property type="entry name" value="AB_hydrolase_fold"/>
</dbReference>
<protein>
    <submittedName>
        <fullName evidence="5">BPTI/Kunitz inhibitor domain-containing protein</fullName>
    </submittedName>
</protein>
<evidence type="ECO:0000313" key="4">
    <source>
        <dbReference type="Proteomes" id="UP000095283"/>
    </source>
</evidence>